<dbReference type="PANTHER" id="PTHR35004">
    <property type="entry name" value="TRANSPOSASE RV3428C-RELATED"/>
    <property type="match status" value="1"/>
</dbReference>
<dbReference type="Pfam" id="PF22483">
    <property type="entry name" value="Mu-transpos_C_2"/>
    <property type="match status" value="1"/>
</dbReference>
<keyword evidence="5" id="KW-1185">Reference proteome</keyword>
<dbReference type="AlphaFoldDB" id="A0A1H0LEW5"/>
<dbReference type="NCBIfam" id="NF038214">
    <property type="entry name" value="IS21_help_AAA"/>
    <property type="match status" value="1"/>
</dbReference>
<evidence type="ECO:0000256" key="2">
    <source>
        <dbReference type="SAM" id="MobiDB-lite"/>
    </source>
</evidence>
<dbReference type="InterPro" id="IPR020591">
    <property type="entry name" value="Chromosome_initiator_DnaA-like"/>
</dbReference>
<dbReference type="PRINTS" id="PR00051">
    <property type="entry name" value="DNAA"/>
</dbReference>
<reference evidence="4 5" key="1">
    <citation type="submission" date="2016-10" db="EMBL/GenBank/DDBJ databases">
        <authorList>
            <person name="de Groot N.N."/>
        </authorList>
    </citation>
    <scope>NUCLEOTIDE SEQUENCE [LARGE SCALE GENOMIC DNA]</scope>
    <source>
        <strain evidence="5">P4-7,KCTC 19426,CECT 7604</strain>
    </source>
</reference>
<gene>
    <name evidence="4" type="ORF">SAMN04515671_1640</name>
</gene>
<evidence type="ECO:0000313" key="5">
    <source>
        <dbReference type="Proteomes" id="UP000198741"/>
    </source>
</evidence>
<comment type="similarity">
    <text evidence="1">Belongs to the IS21/IS1162 putative ATP-binding protein family.</text>
</comment>
<protein>
    <submittedName>
        <fullName evidence="4">DNA replication protein DnaC</fullName>
    </submittedName>
</protein>
<dbReference type="CDD" id="cd00009">
    <property type="entry name" value="AAA"/>
    <property type="match status" value="1"/>
</dbReference>
<dbReference type="Proteomes" id="UP000198741">
    <property type="component" value="Chromosome I"/>
</dbReference>
<feature type="domain" description="AAA+ ATPase" evidence="3">
    <location>
        <begin position="618"/>
        <end position="751"/>
    </location>
</feature>
<feature type="compositionally biased region" description="Basic residues" evidence="2">
    <location>
        <begin position="468"/>
        <end position="478"/>
    </location>
</feature>
<proteinExistence type="inferred from homology"/>
<evidence type="ECO:0000256" key="1">
    <source>
        <dbReference type="ARBA" id="ARBA00008059"/>
    </source>
</evidence>
<evidence type="ECO:0000313" key="4">
    <source>
        <dbReference type="EMBL" id="SDO66662.1"/>
    </source>
</evidence>
<evidence type="ECO:0000259" key="3">
    <source>
        <dbReference type="SMART" id="SM00382"/>
    </source>
</evidence>
<dbReference type="Gene3D" id="3.40.50.300">
    <property type="entry name" value="P-loop containing nucleotide triphosphate hydrolases"/>
    <property type="match status" value="1"/>
</dbReference>
<dbReference type="PANTHER" id="PTHR35004:SF7">
    <property type="entry name" value="INTEGRASE PROTEIN"/>
    <property type="match status" value="1"/>
</dbReference>
<name>A0A1H0LEW5_9ACTN</name>
<dbReference type="InterPro" id="IPR054353">
    <property type="entry name" value="IstA-like_C"/>
</dbReference>
<dbReference type="NCBIfam" id="NF033546">
    <property type="entry name" value="transpos_IS21"/>
    <property type="match status" value="1"/>
</dbReference>
<dbReference type="InterPro" id="IPR003593">
    <property type="entry name" value="AAA+_ATPase"/>
</dbReference>
<dbReference type="InterPro" id="IPR027417">
    <property type="entry name" value="P-loop_NTPase"/>
</dbReference>
<dbReference type="InterPro" id="IPR002611">
    <property type="entry name" value="IstB_ATP-bd"/>
</dbReference>
<dbReference type="SUPFAM" id="SSF52540">
    <property type="entry name" value="P-loop containing nucleoside triphosphate hydrolases"/>
    <property type="match status" value="1"/>
</dbReference>
<sequence>MRSRVELFETIRKDRTREDLSIRELADRHHVHRRTVRQALEAAVPPPRKVYPPRLQPAIAPWTAVIDGWLEADKLAPRKQRHTARRVWQRLIAEHQAAVSETTVSRYVARRRVELGLIRVEVSVPQTHLPGAEAEVDFGELWAGTGGTPVKLWMFVMRLSCSGRAFHVVFATQAQEAFLEGHVLAFQHFGGIPGRIRYDNLKPAVTRVCKGRDRDESERFIALRSHYGFDSFFCIPGITGAHEKGGVEGEIGRFRRNHLVPVPAAASLAGLNELVRAADLADENRVITGRHCTIGAAFELEKLTLLPVPTEPFDPARLLTARVDSRARVSVRQSFYSVPARYAGRRLTIRLSASAVQILDGSAMIAEHERAVGRLTECLVLDHYLEILKIKPGALPGATALVQARRSGAFTAIHQRYWDARPDGEGRRRRHPRAGGDLAGAPVDARRGADGCDGPRRRRVGAGSGRSDHRRPHPHRQPHCAGGADRGVVPIRPARTDVDRLRSTADREPTMTTTTSTVDAAAQACIGAAARELHLPTVRTEAVRLAEIALRERQSHLGYLAEVLAAEVDDRSERRRTRRINDAHFPRLKRLADFKVEQVPGLQPAQLATLAKGGYLAAGEPVVLLGDSGTGKSHLLIGLGLAACEQGRRVRYVTTAQLVNELVEAADERVLSRVVGRYGRLDLLLLDEVGYVKIDPRGAELLFQVITEREERASIGLATNLPFSEWGSVFTDARLVAAIVDRVTFNAHIIETGSQSYRLGSKTKPQPT</sequence>
<accession>A0A1H0LEW5</accession>
<feature type="region of interest" description="Disordered" evidence="2">
    <location>
        <begin position="421"/>
        <end position="489"/>
    </location>
</feature>
<feature type="compositionally biased region" description="Basic and acidic residues" evidence="2">
    <location>
        <begin position="444"/>
        <end position="455"/>
    </location>
</feature>
<dbReference type="InterPro" id="IPR047661">
    <property type="entry name" value="IstB"/>
</dbReference>
<dbReference type="Pfam" id="PF01695">
    <property type="entry name" value="IstB_IS21"/>
    <property type="match status" value="1"/>
</dbReference>
<dbReference type="SMART" id="SM00382">
    <property type="entry name" value="AAA"/>
    <property type="match status" value="1"/>
</dbReference>
<organism evidence="4 5">
    <name type="scientific">Nakamurella panacisegetis</name>
    <dbReference type="NCBI Taxonomy" id="1090615"/>
    <lineage>
        <taxon>Bacteria</taxon>
        <taxon>Bacillati</taxon>
        <taxon>Actinomycetota</taxon>
        <taxon>Actinomycetes</taxon>
        <taxon>Nakamurellales</taxon>
        <taxon>Nakamurellaceae</taxon>
        <taxon>Nakamurella</taxon>
    </lineage>
</organism>
<dbReference type="GO" id="GO:0005524">
    <property type="term" value="F:ATP binding"/>
    <property type="evidence" value="ECO:0007669"/>
    <property type="project" value="InterPro"/>
</dbReference>
<dbReference type="EMBL" id="LT629710">
    <property type="protein sequence ID" value="SDO66662.1"/>
    <property type="molecule type" value="Genomic_DNA"/>
</dbReference>